<evidence type="ECO:0000313" key="5">
    <source>
        <dbReference type="Proteomes" id="UP000784294"/>
    </source>
</evidence>
<sequence>CGGAIRVKPDAYAQILFPPSLDPYSGDQSVGYSHNMNCSWIVYSSNIEQIIVLSFLHFHLEESFTCRFDYMEVFDGYSRRIGK</sequence>
<accession>A0A448XA37</accession>
<evidence type="ECO:0000256" key="1">
    <source>
        <dbReference type="ARBA" id="ARBA00023157"/>
    </source>
</evidence>
<dbReference type="OrthoDB" id="6149709at2759"/>
<proteinExistence type="predicted"/>
<keyword evidence="1" id="KW-1015">Disulfide bond</keyword>
<evidence type="ECO:0000313" key="4">
    <source>
        <dbReference type="EMBL" id="VEL32013.1"/>
    </source>
</evidence>
<name>A0A448XA37_9PLAT</name>
<organism evidence="4 5">
    <name type="scientific">Protopolystoma xenopodis</name>
    <dbReference type="NCBI Taxonomy" id="117903"/>
    <lineage>
        <taxon>Eukaryota</taxon>
        <taxon>Metazoa</taxon>
        <taxon>Spiralia</taxon>
        <taxon>Lophotrochozoa</taxon>
        <taxon>Platyhelminthes</taxon>
        <taxon>Monogenea</taxon>
        <taxon>Polyopisthocotylea</taxon>
        <taxon>Polystomatidea</taxon>
        <taxon>Polystomatidae</taxon>
        <taxon>Protopolystoma</taxon>
    </lineage>
</organism>
<feature type="non-terminal residue" evidence="4">
    <location>
        <position position="1"/>
    </location>
</feature>
<protein>
    <recommendedName>
        <fullName evidence="3">CUB domain-containing protein</fullName>
    </recommendedName>
</protein>
<feature type="domain" description="CUB" evidence="3">
    <location>
        <begin position="1"/>
        <end position="83"/>
    </location>
</feature>
<gene>
    <name evidence="4" type="ORF">PXEA_LOCUS25453</name>
</gene>
<dbReference type="InterPro" id="IPR035914">
    <property type="entry name" value="Sperma_CUB_dom_sf"/>
</dbReference>
<keyword evidence="5" id="KW-1185">Reference proteome</keyword>
<comment type="caution">
    <text evidence="2">Lacks conserved residue(s) required for the propagation of feature annotation.</text>
</comment>
<dbReference type="EMBL" id="CAAALY010129237">
    <property type="protein sequence ID" value="VEL32013.1"/>
    <property type="molecule type" value="Genomic_DNA"/>
</dbReference>
<evidence type="ECO:0000256" key="2">
    <source>
        <dbReference type="PROSITE-ProRule" id="PRU00059"/>
    </source>
</evidence>
<dbReference type="CDD" id="cd00041">
    <property type="entry name" value="CUB"/>
    <property type="match status" value="1"/>
</dbReference>
<reference evidence="4" key="1">
    <citation type="submission" date="2018-11" db="EMBL/GenBank/DDBJ databases">
        <authorList>
            <consortium name="Pathogen Informatics"/>
        </authorList>
    </citation>
    <scope>NUCLEOTIDE SEQUENCE</scope>
</reference>
<dbReference type="AlphaFoldDB" id="A0A448XA37"/>
<dbReference type="Gene3D" id="2.60.120.290">
    <property type="entry name" value="Spermadhesin, CUB domain"/>
    <property type="match status" value="1"/>
</dbReference>
<dbReference type="Proteomes" id="UP000784294">
    <property type="component" value="Unassembled WGS sequence"/>
</dbReference>
<dbReference type="SUPFAM" id="SSF49854">
    <property type="entry name" value="Spermadhesin, CUB domain"/>
    <property type="match status" value="1"/>
</dbReference>
<dbReference type="Pfam" id="PF00431">
    <property type="entry name" value="CUB"/>
    <property type="match status" value="1"/>
</dbReference>
<comment type="caution">
    <text evidence="4">The sequence shown here is derived from an EMBL/GenBank/DDBJ whole genome shotgun (WGS) entry which is preliminary data.</text>
</comment>
<evidence type="ECO:0000259" key="3">
    <source>
        <dbReference type="PROSITE" id="PS01180"/>
    </source>
</evidence>
<dbReference type="InterPro" id="IPR000859">
    <property type="entry name" value="CUB_dom"/>
</dbReference>
<dbReference type="PROSITE" id="PS01180">
    <property type="entry name" value="CUB"/>
    <property type="match status" value="1"/>
</dbReference>